<dbReference type="PRINTS" id="PR00420">
    <property type="entry name" value="RNGMNOXGNASE"/>
</dbReference>
<feature type="domain" description="FAD-binding" evidence="1">
    <location>
        <begin position="3"/>
        <end position="313"/>
    </location>
</feature>
<accession>A0A4R2HR35</accession>
<dbReference type="AlphaFoldDB" id="A0A4R2HR35"/>
<dbReference type="InterPro" id="IPR002938">
    <property type="entry name" value="FAD-bd"/>
</dbReference>
<evidence type="ECO:0000259" key="1">
    <source>
        <dbReference type="Pfam" id="PF01494"/>
    </source>
</evidence>
<evidence type="ECO:0000313" key="2">
    <source>
        <dbReference type="EMBL" id="TCO33439.1"/>
    </source>
</evidence>
<comment type="caution">
    <text evidence="2">The sequence shown here is derived from an EMBL/GenBank/DDBJ whole genome shotgun (WGS) entry which is preliminary data.</text>
</comment>
<dbReference type="Gene3D" id="3.50.50.60">
    <property type="entry name" value="FAD/NAD(P)-binding domain"/>
    <property type="match status" value="1"/>
</dbReference>
<dbReference type="EMBL" id="SLWN01000003">
    <property type="protein sequence ID" value="TCO33439.1"/>
    <property type="molecule type" value="Genomic_DNA"/>
</dbReference>
<protein>
    <submittedName>
        <fullName evidence="2">2-polyprenyl-6-methoxyphenol hydroxylase-like FAD-dependent oxidoreductase</fullName>
    </submittedName>
</protein>
<dbReference type="InterPro" id="IPR036188">
    <property type="entry name" value="FAD/NAD-bd_sf"/>
</dbReference>
<dbReference type="Gene3D" id="3.30.9.10">
    <property type="entry name" value="D-Amino Acid Oxidase, subunit A, domain 2"/>
    <property type="match status" value="1"/>
</dbReference>
<dbReference type="PANTHER" id="PTHR46865:SF8">
    <property type="entry name" value="POSSIBLE OXIDOREDUCTASE"/>
    <property type="match status" value="1"/>
</dbReference>
<dbReference type="OrthoDB" id="3212532at2"/>
<dbReference type="Pfam" id="PF01494">
    <property type="entry name" value="FAD_binding_3"/>
    <property type="match status" value="1"/>
</dbReference>
<evidence type="ECO:0000313" key="3">
    <source>
        <dbReference type="Proteomes" id="UP000294508"/>
    </source>
</evidence>
<dbReference type="InterPro" id="IPR051704">
    <property type="entry name" value="FAD_aromatic-hydroxylase"/>
</dbReference>
<proteinExistence type="predicted"/>
<sequence length="391" mass="42162">MRAIVCGAGIAGLAVANRLAALGHDVIVVERTPSPRTQGYMIDFFGPGYDAIEAMGLLPALKDVGYHVVEAVLVDDHGRRRAGMNLRQFAEGALVSVMRPDLERVLRSTLPAGVDLRYGAGVENVTPLDDGVRIELDDGSSVDAELLIGADGIHSTVRRLVFGPESSYLRHLGFHTAAYTFDAPDIHAAVNGRFVLTDTIGSQFGFYGLRDGRVASFAVHRTADPSPPAEPREAIRASYSELGWVVPEALELCPSPEEIYYDQVAQIVMPTWSKGRVVLLGDAAYAVSLLAGQGASLGIAGAYVLAECLRRAESIEAALTEYEQLWRPEVEAKQRVGRSAARWFLPASNLQLVGRRVALHLLRLPLLNRLAPTAVTGKPITLIQMLHPAGS</sequence>
<dbReference type="PANTHER" id="PTHR46865">
    <property type="entry name" value="OXIDOREDUCTASE-RELATED"/>
    <property type="match status" value="1"/>
</dbReference>
<name>A0A4R2HR35_9ACTN</name>
<dbReference type="SUPFAM" id="SSF51905">
    <property type="entry name" value="FAD/NAD(P)-binding domain"/>
    <property type="match status" value="1"/>
</dbReference>
<keyword evidence="3" id="KW-1185">Reference proteome</keyword>
<dbReference type="GO" id="GO:0071949">
    <property type="term" value="F:FAD binding"/>
    <property type="evidence" value="ECO:0007669"/>
    <property type="project" value="InterPro"/>
</dbReference>
<organism evidence="2 3">
    <name type="scientific">Kribbella steppae</name>
    <dbReference type="NCBI Taxonomy" id="2512223"/>
    <lineage>
        <taxon>Bacteria</taxon>
        <taxon>Bacillati</taxon>
        <taxon>Actinomycetota</taxon>
        <taxon>Actinomycetes</taxon>
        <taxon>Propionibacteriales</taxon>
        <taxon>Kribbellaceae</taxon>
        <taxon>Kribbella</taxon>
    </lineage>
</organism>
<gene>
    <name evidence="2" type="ORF">EV652_103440</name>
</gene>
<dbReference type="RefSeq" id="WP_132208895.1">
    <property type="nucleotide sequence ID" value="NZ_SLWN01000003.1"/>
</dbReference>
<dbReference type="Proteomes" id="UP000294508">
    <property type="component" value="Unassembled WGS sequence"/>
</dbReference>
<reference evidence="2 3" key="1">
    <citation type="journal article" date="2015" name="Stand. Genomic Sci.">
        <title>Genomic Encyclopedia of Bacterial and Archaeal Type Strains, Phase III: the genomes of soil and plant-associated and newly described type strains.</title>
        <authorList>
            <person name="Whitman W.B."/>
            <person name="Woyke T."/>
            <person name="Klenk H.P."/>
            <person name="Zhou Y."/>
            <person name="Lilburn T.G."/>
            <person name="Beck B.J."/>
            <person name="De Vos P."/>
            <person name="Vandamme P."/>
            <person name="Eisen J.A."/>
            <person name="Garrity G."/>
            <person name="Hugenholtz P."/>
            <person name="Kyrpides N.C."/>
        </authorList>
    </citation>
    <scope>NUCLEOTIDE SEQUENCE [LARGE SCALE GENOMIC DNA]</scope>
    <source>
        <strain evidence="2 3">VKM Ac-2572</strain>
    </source>
</reference>